<comment type="function">
    <text evidence="14">May act as a modulatory subunit rather than a functional channel.</text>
</comment>
<dbReference type="Proteomes" id="UP000694569">
    <property type="component" value="Unplaced"/>
</dbReference>
<feature type="binding site" evidence="15">
    <location>
        <begin position="78"/>
        <end position="80"/>
    </location>
    <ligand>
        <name>ATP</name>
        <dbReference type="ChEBI" id="CHEBI:30616"/>
        <note>ligand shared between two neighboring subunits of the homotrimer</note>
    </ligand>
</feature>
<name>A0A8C5Q324_9ANUR</name>
<evidence type="ECO:0000256" key="15">
    <source>
        <dbReference type="PIRSR" id="PIRSR005713-1"/>
    </source>
</evidence>
<proteinExistence type="inferred from homology"/>
<comment type="subcellular location">
    <subcellularLocation>
        <location evidence="1">Cell membrane</location>
        <topology evidence="1">Multi-pass membrane protein</topology>
    </subcellularLocation>
</comment>
<reference evidence="19" key="2">
    <citation type="submission" date="2025-09" db="UniProtKB">
        <authorList>
            <consortium name="Ensembl"/>
        </authorList>
    </citation>
    <scope>IDENTIFICATION</scope>
</reference>
<feature type="transmembrane region" description="Helical" evidence="18">
    <location>
        <begin position="339"/>
        <end position="363"/>
    </location>
</feature>
<dbReference type="InterPro" id="IPR027309">
    <property type="entry name" value="P2X_extracellular_dom_sf"/>
</dbReference>
<evidence type="ECO:0000256" key="9">
    <source>
        <dbReference type="ARBA" id="ARBA00023157"/>
    </source>
</evidence>
<dbReference type="GO" id="GO:0004931">
    <property type="term" value="F:extracellularly ATP-gated monoatomic cation channel activity"/>
    <property type="evidence" value="ECO:0007669"/>
    <property type="project" value="UniProtKB-UniRule"/>
</dbReference>
<dbReference type="InterPro" id="IPR001429">
    <property type="entry name" value="P2X_purnocptor"/>
</dbReference>
<comment type="similarity">
    <text evidence="2 14">Belongs to the P2X receptor family.</text>
</comment>
<dbReference type="GO" id="GO:0005524">
    <property type="term" value="F:ATP binding"/>
    <property type="evidence" value="ECO:0007669"/>
    <property type="project" value="UniProtKB-UniRule"/>
</dbReference>
<dbReference type="GO" id="GO:0070588">
    <property type="term" value="P:calcium ion transmembrane transport"/>
    <property type="evidence" value="ECO:0007669"/>
    <property type="project" value="TreeGrafter"/>
</dbReference>
<evidence type="ECO:0000313" key="19">
    <source>
        <dbReference type="Ensembl" id="ENSLLEP00000031291.1"/>
    </source>
</evidence>
<dbReference type="Gene3D" id="2.60.490.10">
    <property type="entry name" value="atp-gated p2x4 ion channel domain"/>
    <property type="match status" value="1"/>
</dbReference>
<dbReference type="GeneTree" id="ENSGT01020000230351"/>
<keyword evidence="9 16" id="KW-1015">Disulfide bond</keyword>
<dbReference type="NCBIfam" id="TIGR00863">
    <property type="entry name" value="P2X"/>
    <property type="match status" value="1"/>
</dbReference>
<keyword evidence="4" id="KW-1003">Cell membrane</keyword>
<evidence type="ECO:0000256" key="12">
    <source>
        <dbReference type="ARBA" id="ARBA00023303"/>
    </source>
</evidence>
<accession>A0A8C5Q324</accession>
<evidence type="ECO:0000256" key="16">
    <source>
        <dbReference type="PIRSR" id="PIRSR005713-2"/>
    </source>
</evidence>
<keyword evidence="3 14" id="KW-0813">Transport</keyword>
<reference evidence="19" key="1">
    <citation type="submission" date="2025-08" db="UniProtKB">
        <authorList>
            <consortium name="Ensembl"/>
        </authorList>
    </citation>
    <scope>IDENTIFICATION</scope>
</reference>
<sequence length="443" mass="50220">ICDTLFEVHSDASSGAETPDFMLYYKTEKYVLTRNRRVGAFHRLLHLGIFCYTIGWVLVVKKGYQEIDSNPRFSVITKLKGVSVTKDFRELEEKLWDVADFVKPSQGENVLFLVTNFIATPGQVQSVCPESPLVLDGRCGEDLDCSAAEAVVNGNGIKTGKCIRLNATHSTCEIYGWCPVENGSLMSKPLLNEAENFTLFIKHAVHFGKFNFFRANTLETSSETYFKSCRYDPIHTPYCPVFRIQDIIRKVGHSFEELSILGGVVAVHIEWKCDLDHSVALCKPRYHFRLQEKKNNFRTATYYWNKERQEYRDLLKLYGIRFDISVTGEARRFGVIPTAVSFGTACAFLGAATFLCDLILLYLDEKANFYWDCKYEEVGDLIMQCIIQRLKGCILGAALAPPPSLQHAVPPLSERLQQHEVRSRALLTRPPVPPPLQLVCVTC</sequence>
<dbReference type="PANTHER" id="PTHR10125:SF21">
    <property type="entry name" value="P2X PURINOCEPTOR 6"/>
    <property type="match status" value="1"/>
</dbReference>
<feature type="disulfide bond" evidence="16">
    <location>
        <begin position="273"/>
        <end position="282"/>
    </location>
</feature>
<keyword evidence="11 14" id="KW-1071">Ligand-gated ion channel</keyword>
<keyword evidence="7 14" id="KW-0406">Ion transport</keyword>
<dbReference type="GlyCosmos" id="A0A8C5Q324">
    <property type="glycosylation" value="1 site, No reported glycans"/>
</dbReference>
<evidence type="ECO:0000256" key="14">
    <source>
        <dbReference type="PIRNR" id="PIRNR005713"/>
    </source>
</evidence>
<dbReference type="FunFam" id="2.60.490.10:FF:000001">
    <property type="entry name" value="P2X purinoceptor"/>
    <property type="match status" value="1"/>
</dbReference>
<keyword evidence="15" id="KW-0067">ATP-binding</keyword>
<evidence type="ECO:0000256" key="17">
    <source>
        <dbReference type="PIRSR" id="PIRSR005713-3"/>
    </source>
</evidence>
<evidence type="ECO:0000256" key="1">
    <source>
        <dbReference type="ARBA" id="ARBA00004651"/>
    </source>
</evidence>
<dbReference type="PIRSF" id="PIRSF005713">
    <property type="entry name" value="P2X_purinoceptor"/>
    <property type="match status" value="1"/>
</dbReference>
<dbReference type="Gene3D" id="1.10.287.940">
    <property type="entry name" value="atp-gated p2x4 ion channel"/>
    <property type="match status" value="1"/>
</dbReference>
<keyword evidence="12" id="KW-0407">Ion channel</keyword>
<evidence type="ECO:0000256" key="10">
    <source>
        <dbReference type="ARBA" id="ARBA00023180"/>
    </source>
</evidence>
<feature type="binding site" evidence="15">
    <location>
        <begin position="296"/>
        <end position="298"/>
    </location>
    <ligand>
        <name>ATP</name>
        <dbReference type="ChEBI" id="CHEBI:30616"/>
        <note>ligand shared between two neighboring subunits of the homotrimer</note>
    </ligand>
</feature>
<dbReference type="Ensembl" id="ENSLLET00000032495.1">
    <property type="protein sequence ID" value="ENSLLEP00000031291.1"/>
    <property type="gene ID" value="ENSLLEG00000019263.1"/>
</dbReference>
<dbReference type="GO" id="GO:0005886">
    <property type="term" value="C:plasma membrane"/>
    <property type="evidence" value="ECO:0007669"/>
    <property type="project" value="UniProtKB-SubCell"/>
</dbReference>
<evidence type="ECO:0000256" key="4">
    <source>
        <dbReference type="ARBA" id="ARBA00022475"/>
    </source>
</evidence>
<feature type="binding site" evidence="15">
    <location>
        <position position="316"/>
    </location>
    <ligand>
        <name>ATP</name>
        <dbReference type="ChEBI" id="CHEBI:30616"/>
        <note>ligand shared between two neighboring subunits of the homotrimer</note>
    </ligand>
</feature>
<evidence type="ECO:0000256" key="7">
    <source>
        <dbReference type="ARBA" id="ARBA00023065"/>
    </source>
</evidence>
<feature type="disulfide bond" evidence="16">
    <location>
        <begin position="145"/>
        <end position="172"/>
    </location>
</feature>
<evidence type="ECO:0000256" key="18">
    <source>
        <dbReference type="SAM" id="Phobius"/>
    </source>
</evidence>
<evidence type="ECO:0000256" key="2">
    <source>
        <dbReference type="ARBA" id="ARBA00009848"/>
    </source>
</evidence>
<feature type="glycosylation site" description="N-linked (GlcNAc...) asparagine" evidence="17">
    <location>
        <position position="196"/>
    </location>
</feature>
<dbReference type="GO" id="GO:0033198">
    <property type="term" value="P:response to ATP"/>
    <property type="evidence" value="ECO:0007669"/>
    <property type="project" value="InterPro"/>
</dbReference>
<evidence type="ECO:0000313" key="20">
    <source>
        <dbReference type="Proteomes" id="UP000694569"/>
    </source>
</evidence>
<evidence type="ECO:0000256" key="13">
    <source>
        <dbReference type="ARBA" id="ARBA00036634"/>
    </source>
</evidence>
<feature type="disulfide bond" evidence="16">
    <location>
        <begin position="229"/>
        <end position="239"/>
    </location>
</feature>
<keyword evidence="5 18" id="KW-0812">Transmembrane</keyword>
<evidence type="ECO:0000256" key="3">
    <source>
        <dbReference type="ARBA" id="ARBA00022448"/>
    </source>
</evidence>
<dbReference type="Pfam" id="PF00864">
    <property type="entry name" value="P2X_receptor"/>
    <property type="match status" value="1"/>
</dbReference>
<keyword evidence="20" id="KW-1185">Reference proteome</keyword>
<organism evidence="19 20">
    <name type="scientific">Leptobrachium leishanense</name>
    <name type="common">Leishan spiny toad</name>
    <dbReference type="NCBI Taxonomy" id="445787"/>
    <lineage>
        <taxon>Eukaryota</taxon>
        <taxon>Metazoa</taxon>
        <taxon>Chordata</taxon>
        <taxon>Craniata</taxon>
        <taxon>Vertebrata</taxon>
        <taxon>Euteleostomi</taxon>
        <taxon>Amphibia</taxon>
        <taxon>Batrachia</taxon>
        <taxon>Anura</taxon>
        <taxon>Pelobatoidea</taxon>
        <taxon>Megophryidae</taxon>
        <taxon>Leptobrachium</taxon>
    </lineage>
</organism>
<keyword evidence="6 18" id="KW-1133">Transmembrane helix</keyword>
<gene>
    <name evidence="19" type="primary">P2RX6</name>
</gene>
<dbReference type="PRINTS" id="PR01307">
    <property type="entry name" value="P2XRECEPTOR"/>
</dbReference>
<evidence type="ECO:0000256" key="11">
    <source>
        <dbReference type="ARBA" id="ARBA00023286"/>
    </source>
</evidence>
<comment type="catalytic activity">
    <reaction evidence="13">
        <text>Ca(2+)(in) = Ca(2+)(out)</text>
        <dbReference type="Rhea" id="RHEA:29671"/>
        <dbReference type="ChEBI" id="CHEBI:29108"/>
    </reaction>
</comment>
<dbReference type="GO" id="GO:0001614">
    <property type="term" value="F:purinergic nucleotide receptor activity"/>
    <property type="evidence" value="ECO:0007669"/>
    <property type="project" value="UniProtKB-UniRule"/>
</dbReference>
<evidence type="ECO:0000256" key="8">
    <source>
        <dbReference type="ARBA" id="ARBA00023136"/>
    </source>
</evidence>
<dbReference type="PANTHER" id="PTHR10125">
    <property type="entry name" value="P2X PURINOCEPTOR"/>
    <property type="match status" value="1"/>
</dbReference>
<keyword evidence="10" id="KW-0325">Glycoprotein</keyword>
<dbReference type="GO" id="GO:0098794">
    <property type="term" value="C:postsynapse"/>
    <property type="evidence" value="ECO:0007669"/>
    <property type="project" value="GOC"/>
</dbReference>
<evidence type="ECO:0000256" key="6">
    <source>
        <dbReference type="ARBA" id="ARBA00022989"/>
    </source>
</evidence>
<dbReference type="PRINTS" id="PR01313">
    <property type="entry name" value="P2X6RECEPTOR"/>
</dbReference>
<keyword evidence="8 14" id="KW-0472">Membrane</keyword>
<feature type="disulfide bond" evidence="16">
    <location>
        <begin position="139"/>
        <end position="162"/>
    </location>
</feature>
<dbReference type="AlphaFoldDB" id="A0A8C5Q324"/>
<feature type="disulfide bond" evidence="16">
    <location>
        <begin position="128"/>
        <end position="178"/>
    </location>
</feature>
<evidence type="ECO:0000256" key="5">
    <source>
        <dbReference type="ARBA" id="ARBA00022692"/>
    </source>
</evidence>
<dbReference type="InterPro" id="IPR003049">
    <property type="entry name" value="P2X6_purnocptor"/>
</dbReference>
<dbReference type="InterPro" id="IPR059116">
    <property type="entry name" value="P2X_receptor"/>
</dbReference>
<feature type="transmembrane region" description="Helical" evidence="18">
    <location>
        <begin position="44"/>
        <end position="64"/>
    </location>
</feature>
<dbReference type="OrthoDB" id="494673at2759"/>
<keyword evidence="15" id="KW-0547">Nucleotide-binding</keyword>
<protein>
    <recommendedName>
        <fullName evidence="14">P2X purinoceptor</fullName>
    </recommendedName>
    <alternativeName>
        <fullName evidence="14">P2X purinoceptor 6</fullName>
    </alternativeName>
</protein>
<feature type="binding site" evidence="15">
    <location>
        <position position="198"/>
    </location>
    <ligand>
        <name>ATP</name>
        <dbReference type="ChEBI" id="CHEBI:30616"/>
        <note>ligand shared between two neighboring subunits of the homotrimer</note>
    </ligand>
</feature>